<protein>
    <recommendedName>
        <fullName evidence="2">GGDEF domain-containing protein</fullName>
    </recommendedName>
</protein>
<dbReference type="NCBIfam" id="TIGR00254">
    <property type="entry name" value="GGDEF"/>
    <property type="match status" value="1"/>
</dbReference>
<organism evidence="3 4">
    <name type="scientific">Anaeromyxobacter diazotrophicus</name>
    <dbReference type="NCBI Taxonomy" id="2590199"/>
    <lineage>
        <taxon>Bacteria</taxon>
        <taxon>Pseudomonadati</taxon>
        <taxon>Myxococcota</taxon>
        <taxon>Myxococcia</taxon>
        <taxon>Myxococcales</taxon>
        <taxon>Cystobacterineae</taxon>
        <taxon>Anaeromyxobacteraceae</taxon>
        <taxon>Anaeromyxobacter</taxon>
    </lineage>
</organism>
<dbReference type="RefSeq" id="WP_176062697.1">
    <property type="nucleotide sequence ID" value="NZ_BJTG01000001.1"/>
</dbReference>
<dbReference type="InterPro" id="IPR043128">
    <property type="entry name" value="Rev_trsase/Diguanyl_cyclase"/>
</dbReference>
<keyword evidence="1" id="KW-0812">Transmembrane</keyword>
<dbReference type="Pfam" id="PF00990">
    <property type="entry name" value="GGDEF"/>
    <property type="match status" value="1"/>
</dbReference>
<sequence length="311" mass="33583">MPGRAPRRGHRLTHAAGVLLARAEAWTARLPRRAALALALVLMGCVALGDHLTGADVSFTLLYLGPIGLATWFVSLRAGVLVSTQSALISSAVDLMTRREPLPLGVVAWNLAVQLGVFLALTLLFGALKNRLEVEQQLARTDPLTHVSNRRDFVEQAGVELERARRTGRPITVAYLDCDDFKVINDRFGHAQGDLLLVAVASTLRHGTRAVDTVARLGGDEFGLLWVDTDGVTAEALTTRLRTALQETMAGYGWIVTFSIGAVTFLAPPLSVDDMLGHADRLMYEAKRSGKDAARFQVIGTQLSLPLEKAG</sequence>
<dbReference type="Gene3D" id="3.30.70.270">
    <property type="match status" value="1"/>
</dbReference>
<keyword evidence="1" id="KW-0472">Membrane</keyword>
<dbReference type="FunFam" id="3.30.70.270:FF:000001">
    <property type="entry name" value="Diguanylate cyclase domain protein"/>
    <property type="match status" value="1"/>
</dbReference>
<dbReference type="EMBL" id="BJTG01000001">
    <property type="protein sequence ID" value="GEJ55836.1"/>
    <property type="molecule type" value="Genomic_DNA"/>
</dbReference>
<dbReference type="InterPro" id="IPR052163">
    <property type="entry name" value="DGC-Regulatory_Protein"/>
</dbReference>
<feature type="domain" description="GGDEF" evidence="2">
    <location>
        <begin position="169"/>
        <end position="299"/>
    </location>
</feature>
<dbReference type="CDD" id="cd01949">
    <property type="entry name" value="GGDEF"/>
    <property type="match status" value="1"/>
</dbReference>
<dbReference type="GO" id="GO:0003824">
    <property type="term" value="F:catalytic activity"/>
    <property type="evidence" value="ECO:0007669"/>
    <property type="project" value="UniProtKB-ARBA"/>
</dbReference>
<dbReference type="SUPFAM" id="SSF55073">
    <property type="entry name" value="Nucleotide cyclase"/>
    <property type="match status" value="1"/>
</dbReference>
<evidence type="ECO:0000256" key="1">
    <source>
        <dbReference type="SAM" id="Phobius"/>
    </source>
</evidence>
<evidence type="ECO:0000313" key="3">
    <source>
        <dbReference type="EMBL" id="GEJ55836.1"/>
    </source>
</evidence>
<dbReference type="PANTHER" id="PTHR46663:SF4">
    <property type="entry name" value="DIGUANYLATE CYCLASE DGCT-RELATED"/>
    <property type="match status" value="1"/>
</dbReference>
<evidence type="ECO:0000259" key="2">
    <source>
        <dbReference type="PROSITE" id="PS50887"/>
    </source>
</evidence>
<dbReference type="PROSITE" id="PS50887">
    <property type="entry name" value="GGDEF"/>
    <property type="match status" value="1"/>
</dbReference>
<gene>
    <name evidence="3" type="ORF">AMYX_05770</name>
</gene>
<feature type="transmembrane region" description="Helical" evidence="1">
    <location>
        <begin position="249"/>
        <end position="267"/>
    </location>
</feature>
<proteinExistence type="predicted"/>
<dbReference type="PANTHER" id="PTHR46663">
    <property type="entry name" value="DIGUANYLATE CYCLASE DGCT-RELATED"/>
    <property type="match status" value="1"/>
</dbReference>
<reference evidence="4" key="1">
    <citation type="journal article" date="2020" name="Appl. Environ. Microbiol.">
        <title>Diazotrophic Anaeromyxobacter Isolates from Soils.</title>
        <authorList>
            <person name="Masuda Y."/>
            <person name="Yamanaka H."/>
            <person name="Xu Z.X."/>
            <person name="Shiratori Y."/>
            <person name="Aono T."/>
            <person name="Amachi S."/>
            <person name="Senoo K."/>
            <person name="Itoh H."/>
        </authorList>
    </citation>
    <scope>NUCLEOTIDE SEQUENCE [LARGE SCALE GENOMIC DNA]</scope>
    <source>
        <strain evidence="4">R267</strain>
    </source>
</reference>
<evidence type="ECO:0000313" key="4">
    <source>
        <dbReference type="Proteomes" id="UP000503640"/>
    </source>
</evidence>
<keyword evidence="4" id="KW-1185">Reference proteome</keyword>
<feature type="transmembrane region" description="Helical" evidence="1">
    <location>
        <begin position="35"/>
        <end position="54"/>
    </location>
</feature>
<feature type="transmembrane region" description="Helical" evidence="1">
    <location>
        <begin position="102"/>
        <end position="128"/>
    </location>
</feature>
<dbReference type="InterPro" id="IPR000160">
    <property type="entry name" value="GGDEF_dom"/>
</dbReference>
<accession>A0A7I9VHG5</accession>
<comment type="caution">
    <text evidence="3">The sequence shown here is derived from an EMBL/GenBank/DDBJ whole genome shotgun (WGS) entry which is preliminary data.</text>
</comment>
<dbReference type="InterPro" id="IPR029787">
    <property type="entry name" value="Nucleotide_cyclase"/>
</dbReference>
<dbReference type="SMART" id="SM00267">
    <property type="entry name" value="GGDEF"/>
    <property type="match status" value="1"/>
</dbReference>
<keyword evidence="1" id="KW-1133">Transmembrane helix</keyword>
<dbReference type="AlphaFoldDB" id="A0A7I9VHG5"/>
<name>A0A7I9VHG5_9BACT</name>
<dbReference type="Proteomes" id="UP000503640">
    <property type="component" value="Unassembled WGS sequence"/>
</dbReference>